<feature type="compositionally biased region" description="Basic and acidic residues" evidence="2">
    <location>
        <begin position="76"/>
        <end position="88"/>
    </location>
</feature>
<comment type="subcellular location">
    <subcellularLocation>
        <location evidence="1">Cell membrane</location>
        <topology evidence="1">Peripheral membrane protein</topology>
        <orientation evidence="1">Cytoplasmic side</orientation>
    </subcellularLocation>
</comment>
<dbReference type="HAMAP" id="MF_00386">
    <property type="entry name" value="UPF0161_YidD"/>
    <property type="match status" value="1"/>
</dbReference>
<evidence type="ECO:0000313" key="6">
    <source>
        <dbReference type="Proteomes" id="UP000233597"/>
    </source>
</evidence>
<dbReference type="Proteomes" id="UP000233458">
    <property type="component" value="Chromosome"/>
</dbReference>
<dbReference type="KEGG" id="thac:CSC3H3_03190"/>
<gene>
    <name evidence="4" type="ORF">COO20_00595</name>
    <name evidence="3" type="ORF">CSC3H3_03190</name>
</gene>
<organism evidence="4 6">
    <name type="scientific">Thalassospira marina</name>
    <dbReference type="NCBI Taxonomy" id="2048283"/>
    <lineage>
        <taxon>Bacteria</taxon>
        <taxon>Pseudomonadati</taxon>
        <taxon>Pseudomonadota</taxon>
        <taxon>Alphaproteobacteria</taxon>
        <taxon>Rhodospirillales</taxon>
        <taxon>Thalassospiraceae</taxon>
        <taxon>Thalassospira</taxon>
    </lineage>
</organism>
<reference evidence="4 6" key="1">
    <citation type="submission" date="2017-09" db="EMBL/GenBank/DDBJ databases">
        <title>Biodiversity and function of Thalassospira species in the particle-attached aromatic-hydrocarbon-degrading consortia from the surface seawater of the South China Sea.</title>
        <authorList>
            <person name="Dong C."/>
            <person name="Liu R."/>
            <person name="Shao Z."/>
        </authorList>
    </citation>
    <scope>NUCLEOTIDE SEQUENCE [LARGE SCALE GENOMIC DNA]</scope>
    <source>
        <strain evidence="4 6">CSC1P2</strain>
    </source>
</reference>
<reference evidence="3 5" key="2">
    <citation type="submission" date="2017-10" db="EMBL/GenBank/DDBJ databases">
        <title>Biodiversity and function of Thalassospira species in the particle-attached aromatic-hydrocarbon-degrading consortia from the surface seawater of the China South Sea.</title>
        <authorList>
            <person name="Dong C."/>
            <person name="Liu R."/>
            <person name="Shao Z."/>
        </authorList>
    </citation>
    <scope>NUCLEOTIDE SEQUENCE [LARGE SCALE GENOMIC DNA]</scope>
    <source>
        <strain evidence="3 5">CSC3H3</strain>
    </source>
</reference>
<evidence type="ECO:0000313" key="4">
    <source>
        <dbReference type="EMBL" id="PKR55757.1"/>
    </source>
</evidence>
<dbReference type="Proteomes" id="UP000233597">
    <property type="component" value="Unassembled WGS sequence"/>
</dbReference>
<proteinExistence type="inferred from homology"/>
<keyword evidence="1" id="KW-0472">Membrane</keyword>
<dbReference type="PANTHER" id="PTHR33383:SF1">
    <property type="entry name" value="MEMBRANE PROTEIN INSERTION EFFICIENCY FACTOR-RELATED"/>
    <property type="match status" value="1"/>
</dbReference>
<dbReference type="NCBIfam" id="TIGR00278">
    <property type="entry name" value="membrane protein insertion efficiency factor YidD"/>
    <property type="match status" value="1"/>
</dbReference>
<sequence>MSPLARLMQLAVRGYQLFLSPYVGWQCRYQPTCSAYMMEALAKHGALKGGWIGFKRIMRCHPWGGHGYDPVPGCGCERKEAPPDRDPRSSALSSYR</sequence>
<dbReference type="OrthoDB" id="9801753at2"/>
<dbReference type="SMART" id="SM01234">
    <property type="entry name" value="Haemolytic"/>
    <property type="match status" value="1"/>
</dbReference>
<comment type="function">
    <text evidence="1">Could be involved in insertion of integral membrane proteins into the membrane.</text>
</comment>
<feature type="region of interest" description="Disordered" evidence="2">
    <location>
        <begin position="76"/>
        <end position="96"/>
    </location>
</feature>
<protein>
    <recommendedName>
        <fullName evidence="1">Putative membrane protein insertion efficiency factor</fullName>
    </recommendedName>
</protein>
<comment type="similarity">
    <text evidence="1">Belongs to the UPF0161 family.</text>
</comment>
<accession>A0A2N3KZ47</accession>
<dbReference type="EMBL" id="CP024199">
    <property type="protein sequence ID" value="AUG51829.1"/>
    <property type="molecule type" value="Genomic_DNA"/>
</dbReference>
<dbReference type="Pfam" id="PF01809">
    <property type="entry name" value="YidD"/>
    <property type="match status" value="1"/>
</dbReference>
<dbReference type="GO" id="GO:0005886">
    <property type="term" value="C:plasma membrane"/>
    <property type="evidence" value="ECO:0007669"/>
    <property type="project" value="UniProtKB-SubCell"/>
</dbReference>
<evidence type="ECO:0000256" key="2">
    <source>
        <dbReference type="SAM" id="MobiDB-lite"/>
    </source>
</evidence>
<dbReference type="EMBL" id="NWTK01000001">
    <property type="protein sequence ID" value="PKR55757.1"/>
    <property type="molecule type" value="Genomic_DNA"/>
</dbReference>
<evidence type="ECO:0000256" key="1">
    <source>
        <dbReference type="HAMAP-Rule" id="MF_00386"/>
    </source>
</evidence>
<keyword evidence="1" id="KW-1003">Cell membrane</keyword>
<dbReference type="PANTHER" id="PTHR33383">
    <property type="entry name" value="MEMBRANE PROTEIN INSERTION EFFICIENCY FACTOR-RELATED"/>
    <property type="match status" value="1"/>
</dbReference>
<dbReference type="AlphaFoldDB" id="A0A2N3KZ47"/>
<name>A0A2N3KZ47_9PROT</name>
<dbReference type="InterPro" id="IPR002696">
    <property type="entry name" value="Membr_insert_effic_factor_YidD"/>
</dbReference>
<keyword evidence="5" id="KW-1185">Reference proteome</keyword>
<evidence type="ECO:0000313" key="5">
    <source>
        <dbReference type="Proteomes" id="UP000233458"/>
    </source>
</evidence>
<evidence type="ECO:0000313" key="3">
    <source>
        <dbReference type="EMBL" id="AUG51829.1"/>
    </source>
</evidence>